<dbReference type="RefSeq" id="WP_303538206.1">
    <property type="nucleotide sequence ID" value="NZ_JAUOQI010000003.1"/>
</dbReference>
<name>A0AAW7Z1U5_9ALTE</name>
<dbReference type="EMBL" id="JAUOQI010000003">
    <property type="protein sequence ID" value="MDO6576926.1"/>
    <property type="molecule type" value="Genomic_DNA"/>
</dbReference>
<dbReference type="InterPro" id="IPR013783">
    <property type="entry name" value="Ig-like_fold"/>
</dbReference>
<comment type="caution">
    <text evidence="1">The sequence shown here is derived from an EMBL/GenBank/DDBJ whole genome shotgun (WGS) entry which is preliminary data.</text>
</comment>
<evidence type="ECO:0008006" key="3">
    <source>
        <dbReference type="Google" id="ProtNLM"/>
    </source>
</evidence>
<evidence type="ECO:0000313" key="1">
    <source>
        <dbReference type="EMBL" id="MDO6576926.1"/>
    </source>
</evidence>
<dbReference type="Gene3D" id="2.60.40.10">
    <property type="entry name" value="Immunoglobulins"/>
    <property type="match status" value="1"/>
</dbReference>
<accession>A0AAW7Z1U5</accession>
<dbReference type="SUPFAM" id="SSF49478">
    <property type="entry name" value="Cna protein B-type domain"/>
    <property type="match status" value="1"/>
</dbReference>
<proteinExistence type="predicted"/>
<dbReference type="AlphaFoldDB" id="A0AAW7Z1U5"/>
<evidence type="ECO:0000313" key="2">
    <source>
        <dbReference type="Proteomes" id="UP001170717"/>
    </source>
</evidence>
<protein>
    <recommendedName>
        <fullName evidence="3">SPOR domain-containing protein</fullName>
    </recommendedName>
</protein>
<reference evidence="1" key="1">
    <citation type="submission" date="2023-07" db="EMBL/GenBank/DDBJ databases">
        <title>Genome content predicts the carbon catabolic preferences of heterotrophic bacteria.</title>
        <authorList>
            <person name="Gralka M."/>
        </authorList>
    </citation>
    <scope>NUCLEOTIDE SEQUENCE</scope>
    <source>
        <strain evidence="1">F2M12</strain>
    </source>
</reference>
<sequence>MFVSWAEPCPPISSTARVALDEDQLLISVLRVNGRPLWDGFDVYPVGERYLVPASLFADALSLDWEISMAQGTIQSQGSSDFCSFNYAFNQTLPTLDNTPPDAFLWAADEFDIYIDTRMIATLLQIEQQFNYTLLQLNLTGQLPLNSSSNTSADNPPLHFKPNVVPVSKVVEDRYQFFTSPLVTYRLSQQDSATSDSRFSANINAGFDFLYHSANLRVSRVDDTSIHYLRFGKTLNENENDQDTNNALNSFAYEFGDIQLQRDELVTRSGQSLGLIVHNGDTRQRRSFSSTSIEEFVLPGWRVQLFRNGQFIDEQFSNEENKVLFEDIETFYGANLFELKLYGPEGQQEVRTKTVNVGNNQLRQGKFDFLFGLTDNQFRLLDGQVSTTGIGKATVARLGYGLTDSATLSASVQRLWLEDEIASYVTAGINTQLFGSALKFEVSDQDTGGYGMFLGWNGRFSNNLNMNFATRYFNNFYSDAYSQDDDIKHISSLRLNGKTEWLGRFGWNASMTHRAYEFDDPQSALSVNVNDNFLGGTFASGFSVSNNSNAAVTGRLYYAKDVNGWNLSSAWNFIPSDRFSTDNFYVSMRWPQSLSQHRETRLRYRNDTDNALEIRHQHNWRFESLNIGLAASVMEGGDWSVNLSLTGNTNVNPYTQSLNFERSAGATAGRIDAFAFLDDNRNLRKDPNEMPIEGVTFTGSSLWRDKSTDTNGMVRLNTGARTQNLTLKPDSLPDPYMLPASGKVQVLTHAGGVNETQFPVHTFNDVEGTIYLVGDSSSRGAAYVDIALIDNTEQIVVKTRTESDGYFYVNAVPPGEYRIEIDEDYLIQQGLTIQSSTLAFTAPAQGDSVFIDDILLARETSSSNGNLAANAATIEPVLSPDSAHKYEIQIGIFRHSRSIFEVMKHLPIAPESIQFHRNHSAALTYVTVGRFDLFSEAKMILQKLNQHPAFSHAFISPSARYTGAHWRLESILEDIQELIRHSLHQIESSSAERLCQLAAYQALSSINPTIFIKHPELMLLPNNNESPSFYRLIAPAATSVCNDDYYDAKYRSGPFSVTRESLLTKQ</sequence>
<organism evidence="1 2">
    <name type="scientific">Alteromonas stellipolaris</name>
    <dbReference type="NCBI Taxonomy" id="233316"/>
    <lineage>
        <taxon>Bacteria</taxon>
        <taxon>Pseudomonadati</taxon>
        <taxon>Pseudomonadota</taxon>
        <taxon>Gammaproteobacteria</taxon>
        <taxon>Alteromonadales</taxon>
        <taxon>Alteromonadaceae</taxon>
        <taxon>Alteromonas/Salinimonas group</taxon>
        <taxon>Alteromonas</taxon>
    </lineage>
</organism>
<dbReference type="Proteomes" id="UP001170717">
    <property type="component" value="Unassembled WGS sequence"/>
</dbReference>
<gene>
    <name evidence="1" type="ORF">Q4527_05950</name>
</gene>